<feature type="non-terminal residue" evidence="2">
    <location>
        <position position="1"/>
    </location>
</feature>
<comment type="caution">
    <text evidence="2">The sequence shown here is derived from an EMBL/GenBank/DDBJ whole genome shotgun (WGS) entry which is preliminary data.</text>
</comment>
<dbReference type="Gene3D" id="3.40.50.150">
    <property type="entry name" value="Vaccinia Virus protein VP39"/>
    <property type="match status" value="1"/>
</dbReference>
<dbReference type="PANTHER" id="PTHR12496">
    <property type="entry name" value="CGI-41 METHYLTRANSFERASE"/>
    <property type="match status" value="1"/>
</dbReference>
<dbReference type="InterPro" id="IPR020596">
    <property type="entry name" value="rRNA_Ade_Mease_Trfase_CS"/>
</dbReference>
<name>A0AAV8YXI9_9CUCU</name>
<organism evidence="2 3">
    <name type="scientific">Aromia moschata</name>
    <dbReference type="NCBI Taxonomy" id="1265417"/>
    <lineage>
        <taxon>Eukaryota</taxon>
        <taxon>Metazoa</taxon>
        <taxon>Ecdysozoa</taxon>
        <taxon>Arthropoda</taxon>
        <taxon>Hexapoda</taxon>
        <taxon>Insecta</taxon>
        <taxon>Pterygota</taxon>
        <taxon>Neoptera</taxon>
        <taxon>Endopterygota</taxon>
        <taxon>Coleoptera</taxon>
        <taxon>Polyphaga</taxon>
        <taxon>Cucujiformia</taxon>
        <taxon>Chrysomeloidea</taxon>
        <taxon>Cerambycidae</taxon>
        <taxon>Cerambycinae</taxon>
        <taxon>Callichromatini</taxon>
        <taxon>Aromia</taxon>
    </lineage>
</organism>
<dbReference type="PANTHER" id="PTHR12496:SF0">
    <property type="entry name" value="METHYLTRANSFERASE DOMAIN-CONTAINING PROTEIN"/>
    <property type="match status" value="1"/>
</dbReference>
<dbReference type="PROSITE" id="PS01131">
    <property type="entry name" value="RRNA_A_DIMETH"/>
    <property type="match status" value="1"/>
</dbReference>
<evidence type="ECO:0000313" key="2">
    <source>
        <dbReference type="EMBL" id="KAJ8955752.1"/>
    </source>
</evidence>
<evidence type="ECO:0000259" key="1">
    <source>
        <dbReference type="Pfam" id="PF13679"/>
    </source>
</evidence>
<protein>
    <recommendedName>
        <fullName evidence="1">Methyltransferase domain-containing protein</fullName>
    </recommendedName>
</protein>
<keyword evidence="3" id="KW-1185">Reference proteome</keyword>
<evidence type="ECO:0000313" key="3">
    <source>
        <dbReference type="Proteomes" id="UP001162162"/>
    </source>
</evidence>
<dbReference type="GO" id="GO:0000179">
    <property type="term" value="F:rRNA (adenine-N6,N6-)-dimethyltransferase activity"/>
    <property type="evidence" value="ECO:0007669"/>
    <property type="project" value="InterPro"/>
</dbReference>
<dbReference type="Proteomes" id="UP001162162">
    <property type="component" value="Unassembled WGS sequence"/>
</dbReference>
<dbReference type="SUPFAM" id="SSF53335">
    <property type="entry name" value="S-adenosyl-L-methionine-dependent methyltransferases"/>
    <property type="match status" value="1"/>
</dbReference>
<sequence length="472" mass="54630">HKEMTLPPSYITSKEYVTDSLSFLKSFSMVFNNFPRDWLAYFNSLAIEDMNSLALGGFKLLFIPIEVTHLIPEFLSRFAKFLSHHRYSLNFPLKLFFTKFLKNETCPSSLKAVLHKIESLKPKLDPFSQKCAYDFSHNSGLSKKKLHEVVFFAPLIDTICKRHNADTIIDIGSGLGYLSHLLNDYFKYPVLGIECDSEKVTTAYRNQIKYFPNSRDKILKNSCIVGLHACADLSITILDLFTKLDFVNCLVIMPCCYHRIEFESVYGGKEYFKHFPASQLFKDMWENSEAENFIRRPFLRLACQQSVQSFLKMTGEEHTAHARSCMHRAVLQKVVESANCNVTRLKRKSGKTRFLDADEDFQAYLDNLRNTHQLNYQTSSINTFDTKDERFLKMMHDTWIEQKDNCQLMEVLTAFQASLQGVCENLILLDRVEFLKEKGFKCYVQKVTDDSISPRCFALVAVKSKSDRQINT</sequence>
<dbReference type="InterPro" id="IPR052220">
    <property type="entry name" value="METTL25"/>
</dbReference>
<proteinExistence type="predicted"/>
<gene>
    <name evidence="2" type="ORF">NQ318_008626</name>
</gene>
<dbReference type="EMBL" id="JAPWTK010000036">
    <property type="protein sequence ID" value="KAJ8955752.1"/>
    <property type="molecule type" value="Genomic_DNA"/>
</dbReference>
<dbReference type="InterPro" id="IPR029063">
    <property type="entry name" value="SAM-dependent_MTases_sf"/>
</dbReference>
<feature type="domain" description="Methyltransferase" evidence="1">
    <location>
        <begin position="144"/>
        <end position="261"/>
    </location>
</feature>
<dbReference type="InterPro" id="IPR025714">
    <property type="entry name" value="Methyltranfer_dom"/>
</dbReference>
<reference evidence="2" key="1">
    <citation type="journal article" date="2023" name="Insect Mol. Biol.">
        <title>Genome sequencing provides insights into the evolution of gene families encoding plant cell wall-degrading enzymes in longhorned beetles.</title>
        <authorList>
            <person name="Shin N.R."/>
            <person name="Okamura Y."/>
            <person name="Kirsch R."/>
            <person name="Pauchet Y."/>
        </authorList>
    </citation>
    <scope>NUCLEOTIDE SEQUENCE</scope>
    <source>
        <strain evidence="2">AMC_N1</strain>
    </source>
</reference>
<dbReference type="Pfam" id="PF13679">
    <property type="entry name" value="Methyltransf_32"/>
    <property type="match status" value="1"/>
</dbReference>
<dbReference type="AlphaFoldDB" id="A0AAV8YXI9"/>
<accession>A0AAV8YXI9</accession>